<evidence type="ECO:0000256" key="1">
    <source>
        <dbReference type="SAM" id="MobiDB-lite"/>
    </source>
</evidence>
<comment type="caution">
    <text evidence="3">The sequence shown here is derived from an EMBL/GenBank/DDBJ whole genome shotgun (WGS) entry which is preliminary data.</text>
</comment>
<evidence type="ECO:0000313" key="3">
    <source>
        <dbReference type="EMBL" id="CAF0846313.1"/>
    </source>
</evidence>
<keyword evidence="2" id="KW-0472">Membrane</keyword>
<gene>
    <name evidence="3" type="ORF">XAT740_LOCUS5242</name>
</gene>
<keyword evidence="2" id="KW-0812">Transmembrane</keyword>
<evidence type="ECO:0000256" key="2">
    <source>
        <dbReference type="SAM" id="Phobius"/>
    </source>
</evidence>
<feature type="region of interest" description="Disordered" evidence="1">
    <location>
        <begin position="86"/>
        <end position="106"/>
    </location>
</feature>
<keyword evidence="2" id="KW-1133">Transmembrane helix</keyword>
<accession>A0A813W0H7</accession>
<feature type="compositionally biased region" description="Acidic residues" evidence="1">
    <location>
        <begin position="90"/>
        <end position="106"/>
    </location>
</feature>
<proteinExistence type="predicted"/>
<sequence length="116" mass="12863">MSDTSIVSGDYPQNDFSQPRPGCWTTMGANICVMVLAVITIILTAFLIFVIVQHPNVKNKKNGGFLSILPFGNKLVKKGSNKIQSGVLDHDEESVEPLVDDNDDDDIEDYFEETEK</sequence>
<name>A0A813W0H7_ADIRI</name>
<dbReference type="EMBL" id="CAJNOR010000224">
    <property type="protein sequence ID" value="CAF0846313.1"/>
    <property type="molecule type" value="Genomic_DNA"/>
</dbReference>
<keyword evidence="4" id="KW-1185">Reference proteome</keyword>
<feature type="transmembrane region" description="Helical" evidence="2">
    <location>
        <begin position="27"/>
        <end position="52"/>
    </location>
</feature>
<organism evidence="3 4">
    <name type="scientific">Adineta ricciae</name>
    <name type="common">Rotifer</name>
    <dbReference type="NCBI Taxonomy" id="249248"/>
    <lineage>
        <taxon>Eukaryota</taxon>
        <taxon>Metazoa</taxon>
        <taxon>Spiralia</taxon>
        <taxon>Gnathifera</taxon>
        <taxon>Rotifera</taxon>
        <taxon>Eurotatoria</taxon>
        <taxon>Bdelloidea</taxon>
        <taxon>Adinetida</taxon>
        <taxon>Adinetidae</taxon>
        <taxon>Adineta</taxon>
    </lineage>
</organism>
<reference evidence="3" key="1">
    <citation type="submission" date="2021-02" db="EMBL/GenBank/DDBJ databases">
        <authorList>
            <person name="Nowell W R."/>
        </authorList>
    </citation>
    <scope>NUCLEOTIDE SEQUENCE</scope>
</reference>
<protein>
    <submittedName>
        <fullName evidence="3">Uncharacterized protein</fullName>
    </submittedName>
</protein>
<dbReference type="AlphaFoldDB" id="A0A813W0H7"/>
<dbReference type="Proteomes" id="UP000663828">
    <property type="component" value="Unassembled WGS sequence"/>
</dbReference>
<evidence type="ECO:0000313" key="4">
    <source>
        <dbReference type="Proteomes" id="UP000663828"/>
    </source>
</evidence>